<keyword evidence="1" id="KW-0479">Metal-binding</keyword>
<keyword evidence="3" id="KW-0464">Manganese</keyword>
<keyword evidence="7" id="KW-1185">Reference proteome</keyword>
<dbReference type="GO" id="GO:0016787">
    <property type="term" value="F:hydrolase activity"/>
    <property type="evidence" value="ECO:0007669"/>
    <property type="project" value="UniProtKB-KW"/>
</dbReference>
<evidence type="ECO:0000256" key="1">
    <source>
        <dbReference type="ARBA" id="ARBA00022723"/>
    </source>
</evidence>
<feature type="region of interest" description="Disordered" evidence="4">
    <location>
        <begin position="52"/>
        <end position="78"/>
    </location>
</feature>
<dbReference type="EMBL" id="LUGH01000949">
    <property type="protein sequence ID" value="OBZ82118.1"/>
    <property type="molecule type" value="Genomic_DNA"/>
</dbReference>
<feature type="compositionally biased region" description="Polar residues" evidence="4">
    <location>
        <begin position="52"/>
        <end position="70"/>
    </location>
</feature>
<sequence>MGNSISKRKKERLQKHKRQKEPPRVDITPADNEYSINTAQSVNSILMTSSQHHSALSQLNPDYPVGQQNSQEEEDSLQQGDAFMGKVEHPQQHKLLAQSDFWPPKRASGQSIEIEIDNNQLTVSSMNQLTMHSISSLNLQNSIANIDDYIRRLLDAGYATKVPKQLCLKASEVTAICRVAMDIFLSQP</sequence>
<gene>
    <name evidence="6" type="ORF">A0J61_09829</name>
</gene>
<dbReference type="GO" id="GO:0046872">
    <property type="term" value="F:metal ion binding"/>
    <property type="evidence" value="ECO:0007669"/>
    <property type="project" value="UniProtKB-KW"/>
</dbReference>
<feature type="compositionally biased region" description="Basic residues" evidence="4">
    <location>
        <begin position="1"/>
        <end position="19"/>
    </location>
</feature>
<dbReference type="AlphaFoldDB" id="A0A1C7MZF0"/>
<evidence type="ECO:0000313" key="7">
    <source>
        <dbReference type="Proteomes" id="UP000093000"/>
    </source>
</evidence>
<dbReference type="OrthoDB" id="10448337at2759"/>
<dbReference type="STRING" id="101091.A0A1C7MZF0"/>
<dbReference type="InterPro" id="IPR031675">
    <property type="entry name" value="STPPase_N"/>
</dbReference>
<dbReference type="Pfam" id="PF16891">
    <property type="entry name" value="STPPase_N"/>
    <property type="match status" value="1"/>
</dbReference>
<evidence type="ECO:0000313" key="6">
    <source>
        <dbReference type="EMBL" id="OBZ82118.1"/>
    </source>
</evidence>
<evidence type="ECO:0000256" key="4">
    <source>
        <dbReference type="SAM" id="MobiDB-lite"/>
    </source>
</evidence>
<evidence type="ECO:0000256" key="3">
    <source>
        <dbReference type="ARBA" id="ARBA00023211"/>
    </source>
</evidence>
<accession>A0A1C7MZF0</accession>
<evidence type="ECO:0000256" key="2">
    <source>
        <dbReference type="ARBA" id="ARBA00022801"/>
    </source>
</evidence>
<name>A0A1C7MZF0_9FUNG</name>
<protein>
    <recommendedName>
        <fullName evidence="5">Serine-threonine protein phosphatase N-terminal domain-containing protein</fullName>
    </recommendedName>
</protein>
<feature type="domain" description="Serine-threonine protein phosphatase N-terminal" evidence="5">
    <location>
        <begin position="146"/>
        <end position="188"/>
    </location>
</feature>
<reference evidence="6 7" key="1">
    <citation type="submission" date="2016-03" db="EMBL/GenBank/DDBJ databases">
        <title>Choanephora cucurbitarum.</title>
        <authorList>
            <person name="Min B."/>
            <person name="Park H."/>
            <person name="Park J.-H."/>
            <person name="Shin H.-D."/>
            <person name="Choi I.-G."/>
        </authorList>
    </citation>
    <scope>NUCLEOTIDE SEQUENCE [LARGE SCALE GENOMIC DNA]</scope>
    <source>
        <strain evidence="6 7">KUS-F28377</strain>
    </source>
</reference>
<comment type="caution">
    <text evidence="6">The sequence shown here is derived from an EMBL/GenBank/DDBJ whole genome shotgun (WGS) entry which is preliminary data.</text>
</comment>
<feature type="non-terminal residue" evidence="6">
    <location>
        <position position="188"/>
    </location>
</feature>
<feature type="region of interest" description="Disordered" evidence="4">
    <location>
        <begin position="1"/>
        <end position="33"/>
    </location>
</feature>
<organism evidence="6 7">
    <name type="scientific">Choanephora cucurbitarum</name>
    <dbReference type="NCBI Taxonomy" id="101091"/>
    <lineage>
        <taxon>Eukaryota</taxon>
        <taxon>Fungi</taxon>
        <taxon>Fungi incertae sedis</taxon>
        <taxon>Mucoromycota</taxon>
        <taxon>Mucoromycotina</taxon>
        <taxon>Mucoromycetes</taxon>
        <taxon>Mucorales</taxon>
        <taxon>Mucorineae</taxon>
        <taxon>Choanephoraceae</taxon>
        <taxon>Choanephoroideae</taxon>
        <taxon>Choanephora</taxon>
    </lineage>
</organism>
<keyword evidence="2" id="KW-0378">Hydrolase</keyword>
<proteinExistence type="predicted"/>
<dbReference type="InParanoid" id="A0A1C7MZF0"/>
<evidence type="ECO:0000259" key="5">
    <source>
        <dbReference type="Pfam" id="PF16891"/>
    </source>
</evidence>
<dbReference type="Proteomes" id="UP000093000">
    <property type="component" value="Unassembled WGS sequence"/>
</dbReference>